<protein>
    <recommendedName>
        <fullName evidence="2">F-box domain-containing protein</fullName>
    </recommendedName>
</protein>
<name>A0A2T7CMU6_9POAL</name>
<keyword evidence="1" id="KW-1133">Transmembrane helix</keyword>
<keyword evidence="4" id="KW-1185">Reference proteome</keyword>
<dbReference type="PANTHER" id="PTHR32133">
    <property type="entry name" value="OS07G0120400 PROTEIN"/>
    <property type="match status" value="1"/>
</dbReference>
<feature type="domain" description="F-box" evidence="2">
    <location>
        <begin position="7"/>
        <end position="50"/>
    </location>
</feature>
<accession>A0A2T7CMU6</accession>
<evidence type="ECO:0000259" key="2">
    <source>
        <dbReference type="Pfam" id="PF00646"/>
    </source>
</evidence>
<evidence type="ECO:0000256" key="1">
    <source>
        <dbReference type="SAM" id="Phobius"/>
    </source>
</evidence>
<keyword evidence="1" id="KW-0472">Membrane</keyword>
<organism evidence="3 4">
    <name type="scientific">Panicum hallii var. hallii</name>
    <dbReference type="NCBI Taxonomy" id="1504633"/>
    <lineage>
        <taxon>Eukaryota</taxon>
        <taxon>Viridiplantae</taxon>
        <taxon>Streptophyta</taxon>
        <taxon>Embryophyta</taxon>
        <taxon>Tracheophyta</taxon>
        <taxon>Spermatophyta</taxon>
        <taxon>Magnoliopsida</taxon>
        <taxon>Liliopsida</taxon>
        <taxon>Poales</taxon>
        <taxon>Poaceae</taxon>
        <taxon>PACMAD clade</taxon>
        <taxon>Panicoideae</taxon>
        <taxon>Panicodae</taxon>
        <taxon>Paniceae</taxon>
        <taxon>Panicinae</taxon>
        <taxon>Panicum</taxon>
        <taxon>Panicum sect. Panicum</taxon>
    </lineage>
</organism>
<dbReference type="AlphaFoldDB" id="A0A2T7CMU6"/>
<sequence>MAPRRRLLELIDDATEEILLRIPPEEPAHLVRTSLVCKLWRRRLLDPAFLRRCREFHRPPPMLGFLKNPRRTARTVDHVHAPRFVPTTSATPVPKPAFDFSVWRALSCYHGRVVVDEGYIGVELAVWDPVTGHRQKLPRPRIPIGFNNAAAVLCAVGSCNHLDCHGGPCQARMGILEFDLDKNCLSMMDTLDMYPCRSNLYMWSRKLDTEGSARWVQRRIINFEKLLPINNPRIRPNASMIGFAEVLGVIFMGTDVGVFVMDLIRW</sequence>
<reference evidence="3 4" key="1">
    <citation type="submission" date="2018-04" db="EMBL/GenBank/DDBJ databases">
        <title>WGS assembly of Panicum hallii var. hallii HAL2.</title>
        <authorList>
            <person name="Lovell J."/>
            <person name="Jenkins J."/>
            <person name="Lowry D."/>
            <person name="Mamidi S."/>
            <person name="Sreedasyam A."/>
            <person name="Weng X."/>
            <person name="Barry K."/>
            <person name="Bonette J."/>
            <person name="Campitelli B."/>
            <person name="Daum C."/>
            <person name="Gordon S."/>
            <person name="Gould B."/>
            <person name="Lipzen A."/>
            <person name="MacQueen A."/>
            <person name="Palacio-Mejia J."/>
            <person name="Plott C."/>
            <person name="Shakirov E."/>
            <person name="Shu S."/>
            <person name="Yoshinaga Y."/>
            <person name="Zane M."/>
            <person name="Rokhsar D."/>
            <person name="Grimwood J."/>
            <person name="Schmutz J."/>
            <person name="Juenger T."/>
        </authorList>
    </citation>
    <scope>NUCLEOTIDE SEQUENCE [LARGE SCALE GENOMIC DNA]</scope>
    <source>
        <strain evidence="4">cv. HAL2</strain>
    </source>
</reference>
<dbReference type="Proteomes" id="UP000244336">
    <property type="component" value="Chromosome 8"/>
</dbReference>
<gene>
    <name evidence="3" type="ORF">GQ55_8G123100</name>
</gene>
<proteinExistence type="predicted"/>
<dbReference type="SUPFAM" id="SSF81383">
    <property type="entry name" value="F-box domain"/>
    <property type="match status" value="1"/>
</dbReference>
<dbReference type="Pfam" id="PF00646">
    <property type="entry name" value="F-box"/>
    <property type="match status" value="1"/>
</dbReference>
<evidence type="ECO:0000313" key="4">
    <source>
        <dbReference type="Proteomes" id="UP000244336"/>
    </source>
</evidence>
<dbReference type="Gramene" id="PUZ44646">
    <property type="protein sequence ID" value="PUZ44646"/>
    <property type="gene ID" value="GQ55_8G123100"/>
</dbReference>
<feature type="transmembrane region" description="Helical" evidence="1">
    <location>
        <begin position="240"/>
        <end position="264"/>
    </location>
</feature>
<evidence type="ECO:0000313" key="3">
    <source>
        <dbReference type="EMBL" id="PUZ44646.1"/>
    </source>
</evidence>
<dbReference type="EMBL" id="CM009756">
    <property type="protein sequence ID" value="PUZ44646.1"/>
    <property type="molecule type" value="Genomic_DNA"/>
</dbReference>
<dbReference type="OrthoDB" id="665350at2759"/>
<dbReference type="PANTHER" id="PTHR32133:SF367">
    <property type="entry name" value="F-BOX DOMAIN-CONTAINING PROTEIN"/>
    <property type="match status" value="1"/>
</dbReference>
<keyword evidence="1" id="KW-0812">Transmembrane</keyword>
<dbReference type="InterPro" id="IPR001810">
    <property type="entry name" value="F-box_dom"/>
</dbReference>
<dbReference type="InterPro" id="IPR036047">
    <property type="entry name" value="F-box-like_dom_sf"/>
</dbReference>